<dbReference type="Proteomes" id="UP000472262">
    <property type="component" value="Unassembled WGS sequence"/>
</dbReference>
<feature type="chain" id="PRO_5025497613" evidence="1">
    <location>
        <begin position="28"/>
        <end position="290"/>
    </location>
</feature>
<evidence type="ECO:0000313" key="5">
    <source>
        <dbReference type="Proteomes" id="UP000472262"/>
    </source>
</evidence>
<dbReference type="InterPro" id="IPR044925">
    <property type="entry name" value="His-Me_finger_sf"/>
</dbReference>
<dbReference type="GO" id="GO:0046872">
    <property type="term" value="F:metal ion binding"/>
    <property type="evidence" value="ECO:0007669"/>
    <property type="project" value="InterPro"/>
</dbReference>
<dbReference type="PANTHER" id="PTHR21472">
    <property type="entry name" value="ENDONUCLEASE DOMAIN-CONTAINING 1 PROTEIN ENDOD1"/>
    <property type="match status" value="1"/>
</dbReference>
<dbReference type="PANTHER" id="PTHR21472:SF15">
    <property type="entry name" value="ENDONUCLEASE DOMAIN-CONTAINING 1 PROTEIN-RELATED"/>
    <property type="match status" value="1"/>
</dbReference>
<gene>
    <name evidence="4" type="primary">si:ch211-133n4.9</name>
</gene>
<proteinExistence type="predicted"/>
<organism evidence="4 5">
    <name type="scientific">Sinocyclocheilus grahami</name>
    <name type="common">Dianchi golden-line fish</name>
    <name type="synonym">Barbus grahami</name>
    <dbReference type="NCBI Taxonomy" id="75366"/>
    <lineage>
        <taxon>Eukaryota</taxon>
        <taxon>Metazoa</taxon>
        <taxon>Chordata</taxon>
        <taxon>Craniata</taxon>
        <taxon>Vertebrata</taxon>
        <taxon>Euteleostomi</taxon>
        <taxon>Actinopterygii</taxon>
        <taxon>Neopterygii</taxon>
        <taxon>Teleostei</taxon>
        <taxon>Ostariophysi</taxon>
        <taxon>Cypriniformes</taxon>
        <taxon>Cyprinidae</taxon>
        <taxon>Cyprininae</taxon>
        <taxon>Sinocyclocheilus</taxon>
    </lineage>
</organism>
<dbReference type="OMA" id="NKMEICI"/>
<keyword evidence="1" id="KW-0732">Signal</keyword>
<dbReference type="InterPro" id="IPR039015">
    <property type="entry name" value="ENDOD1"/>
</dbReference>
<dbReference type="InParanoid" id="A0A672RGY4"/>
<dbReference type="AlphaFoldDB" id="A0A672RGY4"/>
<protein>
    <submittedName>
        <fullName evidence="4">Endonuclease domain-containing 1 protein-like</fullName>
    </submittedName>
</protein>
<evidence type="ECO:0000256" key="1">
    <source>
        <dbReference type="SAM" id="SignalP"/>
    </source>
</evidence>
<evidence type="ECO:0000259" key="2">
    <source>
        <dbReference type="SMART" id="SM00477"/>
    </source>
</evidence>
<reference evidence="4" key="1">
    <citation type="submission" date="2025-08" db="UniProtKB">
        <authorList>
            <consortium name="Ensembl"/>
        </authorList>
    </citation>
    <scope>IDENTIFICATION</scope>
</reference>
<dbReference type="InterPro" id="IPR020821">
    <property type="entry name" value="ENPP1-3/EXOG-like_nuc-like"/>
</dbReference>
<feature type="domain" description="DNA/RNA non-specific endonuclease/pyrophosphatase/phosphodiesterase" evidence="3">
    <location>
        <begin position="65"/>
        <end position="267"/>
    </location>
</feature>
<name>A0A672RGY4_SINGR</name>
<evidence type="ECO:0000313" key="4">
    <source>
        <dbReference type="Ensembl" id="ENSSGRP00000088483.1"/>
    </source>
</evidence>
<sequence>MRLYIVSVLTVLLALIFPSAMPEIVRAFTKCREFFYKEQPPVIPGILDSRSLENNYKEICQKYRNVYRFATFYDTANRIPIFSAYKYTGQSTSWFRRPRIPWMVESQLDPPVDDMTVPYANQAISEDYFNIRERVNRGHLFPCSYAPDNLTAESTFTLTNIVPQKISFNSGSWNRMENEINETMNKYCYDDNDNNRVLAYMLTGAIPGDTKLNERVNIPSYMWMAFCCYNRTGNSWLSQAYWAQNVGEHINKGKTISKKSLQDLQEFLSQTWKKKVMLFNNNCTKKRTTH</sequence>
<reference evidence="4" key="2">
    <citation type="submission" date="2025-09" db="UniProtKB">
        <authorList>
            <consortium name="Ensembl"/>
        </authorList>
    </citation>
    <scope>IDENTIFICATION</scope>
</reference>
<evidence type="ECO:0000259" key="3">
    <source>
        <dbReference type="SMART" id="SM00892"/>
    </source>
</evidence>
<dbReference type="Gene3D" id="3.40.570.10">
    <property type="entry name" value="Extracellular Endonuclease, subunit A"/>
    <property type="match status" value="1"/>
</dbReference>
<dbReference type="SMART" id="SM00892">
    <property type="entry name" value="Endonuclease_NS"/>
    <property type="match status" value="1"/>
</dbReference>
<dbReference type="GO" id="GO:0003676">
    <property type="term" value="F:nucleic acid binding"/>
    <property type="evidence" value="ECO:0007669"/>
    <property type="project" value="InterPro"/>
</dbReference>
<dbReference type="InterPro" id="IPR044929">
    <property type="entry name" value="DNA/RNA_non-sp_Endonuclease_sf"/>
</dbReference>
<accession>A0A672RGY4</accession>
<keyword evidence="5" id="KW-1185">Reference proteome</keyword>
<dbReference type="SMART" id="SM00477">
    <property type="entry name" value="NUC"/>
    <property type="match status" value="1"/>
</dbReference>
<dbReference type="Pfam" id="PF01223">
    <property type="entry name" value="Endonuclease_NS"/>
    <property type="match status" value="1"/>
</dbReference>
<dbReference type="GO" id="GO:0016787">
    <property type="term" value="F:hydrolase activity"/>
    <property type="evidence" value="ECO:0007669"/>
    <property type="project" value="InterPro"/>
</dbReference>
<dbReference type="InterPro" id="IPR001604">
    <property type="entry name" value="Endo_G_ENPP1-like_dom"/>
</dbReference>
<feature type="signal peptide" evidence="1">
    <location>
        <begin position="1"/>
        <end position="27"/>
    </location>
</feature>
<dbReference type="SUPFAM" id="SSF54060">
    <property type="entry name" value="His-Me finger endonucleases"/>
    <property type="match status" value="1"/>
</dbReference>
<feature type="domain" description="ENPP1-3/EXOG-like endonuclease/phosphodiesterase" evidence="2">
    <location>
        <begin position="66"/>
        <end position="274"/>
    </location>
</feature>
<dbReference type="Ensembl" id="ENSSGRT00000094190.1">
    <property type="protein sequence ID" value="ENSSGRP00000088483.1"/>
    <property type="gene ID" value="ENSSGRG00000044415.1"/>
</dbReference>